<protein>
    <submittedName>
        <fullName evidence="1">DUF4279 domain-containing protein</fullName>
    </submittedName>
</protein>
<keyword evidence="2" id="KW-1185">Reference proteome</keyword>
<dbReference type="Pfam" id="PF14106">
    <property type="entry name" value="DUF4279"/>
    <property type="match status" value="1"/>
</dbReference>
<proteinExistence type="predicted"/>
<evidence type="ECO:0000313" key="1">
    <source>
        <dbReference type="EMBL" id="QSV46271.1"/>
    </source>
</evidence>
<reference evidence="1 2" key="1">
    <citation type="submission" date="2021-03" db="EMBL/GenBank/DDBJ databases">
        <title>Geobacter metallireducens gen. nov. sp. nov., a microorganism capable of coupling the complete oxidation of organic compounds to the reduction of iron and other metals.</title>
        <authorList>
            <person name="Li Y."/>
        </authorList>
    </citation>
    <scope>NUCLEOTIDE SEQUENCE [LARGE SCALE GENOMIC DNA]</scope>
    <source>
        <strain evidence="1 2">Jerry-YX</strain>
    </source>
</reference>
<accession>A0ABX7Q495</accession>
<sequence length="140" mass="16057">MTSSPHTDREYAYFCVTGYGDYTLITERIGLEPSEAWNAGEPRRRVPGNYPCTKWIYKSGLKDTHPMTVHIEALLDALDQRAQEIRSLAPDYDLIIVCVGEYPSSQHGFHLTKSMIQRAAYLGIEFDFDMYFVSNEEHIS</sequence>
<dbReference type="EMBL" id="CP071382">
    <property type="protein sequence ID" value="QSV46271.1"/>
    <property type="molecule type" value="Genomic_DNA"/>
</dbReference>
<organism evidence="1 2">
    <name type="scientific">Geobacter benzoatilyticus</name>
    <dbReference type="NCBI Taxonomy" id="2815309"/>
    <lineage>
        <taxon>Bacteria</taxon>
        <taxon>Pseudomonadati</taxon>
        <taxon>Thermodesulfobacteriota</taxon>
        <taxon>Desulfuromonadia</taxon>
        <taxon>Geobacterales</taxon>
        <taxon>Geobacteraceae</taxon>
        <taxon>Geobacter</taxon>
    </lineage>
</organism>
<name>A0ABX7Q495_9BACT</name>
<dbReference type="Proteomes" id="UP000663651">
    <property type="component" value="Chromosome"/>
</dbReference>
<dbReference type="InterPro" id="IPR025459">
    <property type="entry name" value="DUF4279"/>
</dbReference>
<dbReference type="RefSeq" id="WP_207164055.1">
    <property type="nucleotide sequence ID" value="NZ_CP071382.1"/>
</dbReference>
<gene>
    <name evidence="1" type="ORF">JZM60_03050</name>
</gene>
<evidence type="ECO:0000313" key="2">
    <source>
        <dbReference type="Proteomes" id="UP000663651"/>
    </source>
</evidence>